<dbReference type="EC" id="2.4.1.182" evidence="3 11"/>
<evidence type="ECO:0000256" key="8">
    <source>
        <dbReference type="ARBA" id="ARBA00022679"/>
    </source>
</evidence>
<evidence type="ECO:0000256" key="3">
    <source>
        <dbReference type="ARBA" id="ARBA00012687"/>
    </source>
</evidence>
<dbReference type="SUPFAM" id="SSF53756">
    <property type="entry name" value="UDP-Glycosyltransferase/glycogen phosphorylase"/>
    <property type="match status" value="1"/>
</dbReference>
<comment type="function">
    <text evidence="1">Condensation of UDP-2,3-diacylglucosamine and 2,3-diacylglucosamine-1-phosphate to form lipid A disaccharide, a precursor of lipid A, a phosphorylated glycolipid that anchors the lipopolysaccharide to the outer membrane of the cell.</text>
</comment>
<evidence type="ECO:0000256" key="9">
    <source>
        <dbReference type="ARBA" id="ARBA00023098"/>
    </source>
</evidence>
<keyword evidence="9" id="KW-0443">Lipid metabolism</keyword>
<evidence type="ECO:0000256" key="11">
    <source>
        <dbReference type="NCBIfam" id="TIGR00215"/>
    </source>
</evidence>
<gene>
    <name evidence="12" type="ORF">SAMN02745157_3624</name>
</gene>
<evidence type="ECO:0000256" key="7">
    <source>
        <dbReference type="ARBA" id="ARBA00022676"/>
    </source>
</evidence>
<accession>A0A1M5H4B3</accession>
<dbReference type="NCBIfam" id="TIGR00215">
    <property type="entry name" value="lpxB"/>
    <property type="match status" value="1"/>
</dbReference>
<dbReference type="RefSeq" id="WP_073055415.1">
    <property type="nucleotide sequence ID" value="NZ_FQUP01000003.1"/>
</dbReference>
<comment type="similarity">
    <text evidence="2">Belongs to the LpxB family.</text>
</comment>
<keyword evidence="6" id="KW-0441">Lipid A biosynthesis</keyword>
<evidence type="ECO:0000313" key="13">
    <source>
        <dbReference type="Proteomes" id="UP000184485"/>
    </source>
</evidence>
<dbReference type="GO" id="GO:0008915">
    <property type="term" value="F:lipid-A-disaccharide synthase activity"/>
    <property type="evidence" value="ECO:0007669"/>
    <property type="project" value="UniProtKB-UniRule"/>
</dbReference>
<evidence type="ECO:0000256" key="10">
    <source>
        <dbReference type="ARBA" id="ARBA00048975"/>
    </source>
</evidence>
<dbReference type="Proteomes" id="UP000184485">
    <property type="component" value="Unassembled WGS sequence"/>
</dbReference>
<keyword evidence="13" id="KW-1185">Reference proteome</keyword>
<sequence length="394" mass="41660">MILPTARPLRVFILAGEESGDALGGPLMGALAERAPGGAAFRGVGGSRMTAAGLQSLFPMDDLTAIGIGEVVGKLPKLLGRMRETVGAILADPPDVLLLVDAPDFTHRVAARVRRRLPFLPIVKYVAPTVWAWRPGRARAMRGVIDHVLALFPFEPAVMARLGGPPTTYVGHPLLGELGRLRPGPDEILRRDSQPPRLLVLPGSRRREVAALSPIFGKALGRLVAAGQDVEVVLPTLPRLEEALHAATADWPVRPRIVVGEEAKQAAFRTARGALAASGTVTLELALAGVPTVGAYRVPAWEAFIARRVLTTPTVILPNIILGEVAVPELLQEDCAPGPLAEALLPLLADGPARADQLARFARLDALMSTHGVPAEHVAADTVLAAIAEKTRVP</sequence>
<evidence type="ECO:0000256" key="2">
    <source>
        <dbReference type="ARBA" id="ARBA00007868"/>
    </source>
</evidence>
<dbReference type="GO" id="GO:0005543">
    <property type="term" value="F:phospholipid binding"/>
    <property type="evidence" value="ECO:0007669"/>
    <property type="project" value="TreeGrafter"/>
</dbReference>
<reference evidence="12 13" key="1">
    <citation type="submission" date="2016-11" db="EMBL/GenBank/DDBJ databases">
        <authorList>
            <person name="Jaros S."/>
            <person name="Januszkiewicz K."/>
            <person name="Wedrychowicz H."/>
        </authorList>
    </citation>
    <scope>NUCLEOTIDE SEQUENCE [LARGE SCALE GENOMIC DNA]</scope>
    <source>
        <strain evidence="12 13">DSM 19436</strain>
    </source>
</reference>
<evidence type="ECO:0000256" key="6">
    <source>
        <dbReference type="ARBA" id="ARBA00022556"/>
    </source>
</evidence>
<name>A0A1M5H4B3_9HYPH</name>
<dbReference type="PANTHER" id="PTHR30372:SF4">
    <property type="entry name" value="LIPID-A-DISACCHARIDE SYNTHASE, MITOCHONDRIAL-RELATED"/>
    <property type="match status" value="1"/>
</dbReference>
<keyword evidence="5" id="KW-0444">Lipid biosynthesis</keyword>
<evidence type="ECO:0000256" key="5">
    <source>
        <dbReference type="ARBA" id="ARBA00022516"/>
    </source>
</evidence>
<proteinExistence type="inferred from homology"/>
<evidence type="ECO:0000313" key="12">
    <source>
        <dbReference type="EMBL" id="SHG10820.1"/>
    </source>
</evidence>
<keyword evidence="7" id="KW-0328">Glycosyltransferase</keyword>
<protein>
    <recommendedName>
        <fullName evidence="4 11">Lipid-A-disaccharide synthase</fullName>
        <ecNumber evidence="3 11">2.4.1.182</ecNumber>
    </recommendedName>
</protein>
<dbReference type="InterPro" id="IPR003835">
    <property type="entry name" value="Glyco_trans_19"/>
</dbReference>
<dbReference type="GO" id="GO:0009245">
    <property type="term" value="P:lipid A biosynthetic process"/>
    <property type="evidence" value="ECO:0007669"/>
    <property type="project" value="UniProtKB-UniRule"/>
</dbReference>
<dbReference type="OrthoDB" id="9801642at2"/>
<evidence type="ECO:0000256" key="1">
    <source>
        <dbReference type="ARBA" id="ARBA00002056"/>
    </source>
</evidence>
<dbReference type="Pfam" id="PF02684">
    <property type="entry name" value="LpxB"/>
    <property type="match status" value="1"/>
</dbReference>
<keyword evidence="8" id="KW-0808">Transferase</keyword>
<dbReference type="AlphaFoldDB" id="A0A1M5H4B3"/>
<comment type="catalytic activity">
    <reaction evidence="10">
        <text>a lipid X + a UDP-2-N,3-O-bis[(3R)-3-hydroxyacyl]-alpha-D-glucosamine = a lipid A disaccharide + UDP + H(+)</text>
        <dbReference type="Rhea" id="RHEA:67828"/>
        <dbReference type="ChEBI" id="CHEBI:15378"/>
        <dbReference type="ChEBI" id="CHEBI:58223"/>
        <dbReference type="ChEBI" id="CHEBI:137748"/>
        <dbReference type="ChEBI" id="CHEBI:176338"/>
        <dbReference type="ChEBI" id="CHEBI:176343"/>
        <dbReference type="EC" id="2.4.1.182"/>
    </reaction>
</comment>
<dbReference type="STRING" id="1122133.SAMN02745157_3624"/>
<dbReference type="GO" id="GO:0016020">
    <property type="term" value="C:membrane"/>
    <property type="evidence" value="ECO:0007669"/>
    <property type="project" value="GOC"/>
</dbReference>
<organism evidence="12 13">
    <name type="scientific">Kaistia soli DSM 19436</name>
    <dbReference type="NCBI Taxonomy" id="1122133"/>
    <lineage>
        <taxon>Bacteria</taxon>
        <taxon>Pseudomonadati</taxon>
        <taxon>Pseudomonadota</taxon>
        <taxon>Alphaproteobacteria</taxon>
        <taxon>Hyphomicrobiales</taxon>
        <taxon>Kaistiaceae</taxon>
        <taxon>Kaistia</taxon>
    </lineage>
</organism>
<dbReference type="PANTHER" id="PTHR30372">
    <property type="entry name" value="LIPID-A-DISACCHARIDE SYNTHASE"/>
    <property type="match status" value="1"/>
</dbReference>
<dbReference type="EMBL" id="FQUP01000003">
    <property type="protein sequence ID" value="SHG10820.1"/>
    <property type="molecule type" value="Genomic_DNA"/>
</dbReference>
<evidence type="ECO:0000256" key="4">
    <source>
        <dbReference type="ARBA" id="ARBA00020902"/>
    </source>
</evidence>